<sequence length="115" mass="13458">MTEVFKILETYKTQYENPITLDKGEIVKLGEEETEEKWKGWIWADNGINGGWVPIQILEISEDNKEAKVLEYYTAKELDVDKDDEILKIKSLNGWTWVRKIINNDEGWIPDEIIG</sequence>
<reference evidence="5" key="2">
    <citation type="submission" date="2016-09" db="EMBL/GenBank/DDBJ databases">
        <authorList>
            <person name="Chen S."/>
            <person name="Walker E."/>
        </authorList>
    </citation>
    <scope>NUCLEOTIDE SEQUENCE [LARGE SCALE GENOMIC DNA]</scope>
    <source>
        <strain evidence="5">MSU</strain>
    </source>
</reference>
<reference evidence="3" key="1">
    <citation type="submission" date="2016-09" db="EMBL/GenBank/DDBJ databases">
        <authorList>
            <person name="Capua I."/>
            <person name="De Benedictis P."/>
            <person name="Joannis T."/>
            <person name="Lombin L.H."/>
            <person name="Cattoli G."/>
        </authorList>
    </citation>
    <scope>NUCLEOTIDE SEQUENCE [LARGE SCALE GENOMIC DNA]</scope>
    <source>
        <strain evidence="3">MSU</strain>
    </source>
</reference>
<dbReference type="EMBL" id="MUHG01000023">
    <property type="protein sequence ID" value="OXB18368.1"/>
    <property type="molecule type" value="Genomic_DNA"/>
</dbReference>
<evidence type="ECO:0000313" key="3">
    <source>
        <dbReference type="EMBL" id="OHT45709.1"/>
    </source>
</evidence>
<comment type="caution">
    <text evidence="3">The sequence shown here is derived from an EMBL/GenBank/DDBJ whole genome shotgun (WGS) entry which is preliminary data.</text>
</comment>
<evidence type="ECO:0000313" key="6">
    <source>
        <dbReference type="Proteomes" id="UP000198319"/>
    </source>
</evidence>
<accession>A0A1S1J880</accession>
<dbReference type="Gene3D" id="2.30.30.40">
    <property type="entry name" value="SH3 Domains"/>
    <property type="match status" value="1"/>
</dbReference>
<dbReference type="OrthoDB" id="1030757at2"/>
<protein>
    <recommendedName>
        <fullName evidence="2">SH3 domain-containing protein</fullName>
    </recommendedName>
</protein>
<dbReference type="SUPFAM" id="SSF50044">
    <property type="entry name" value="SH3-domain"/>
    <property type="match status" value="2"/>
</dbReference>
<proteinExistence type="predicted"/>
<dbReference type="PIRSF" id="PIRSF034961">
    <property type="entry name" value="UCP034961_SH3_2"/>
    <property type="match status" value="1"/>
</dbReference>
<dbReference type="InterPro" id="IPR001452">
    <property type="entry name" value="SH3_domain"/>
</dbReference>
<organism evidence="3 5">
    <name type="scientific">Flavobacterium tructae</name>
    <dbReference type="NCBI Taxonomy" id="1114873"/>
    <lineage>
        <taxon>Bacteria</taxon>
        <taxon>Pseudomonadati</taxon>
        <taxon>Bacteroidota</taxon>
        <taxon>Flavobacteriia</taxon>
        <taxon>Flavobacteriales</taxon>
        <taxon>Flavobacteriaceae</taxon>
        <taxon>Flavobacterium</taxon>
    </lineage>
</organism>
<gene>
    <name evidence="4" type="ORF">B0A71_15725</name>
    <name evidence="3" type="ORF">BHE19_07700</name>
</gene>
<dbReference type="InterPro" id="IPR014593">
    <property type="entry name" value="UCP034961_SH3_2"/>
</dbReference>
<feature type="domain" description="SH3" evidence="2">
    <location>
        <begin position="5"/>
        <end position="60"/>
    </location>
</feature>
<evidence type="ECO:0000313" key="4">
    <source>
        <dbReference type="EMBL" id="OXB18368.1"/>
    </source>
</evidence>
<name>A0A1S1J880_9FLAO</name>
<dbReference type="STRING" id="1278819.BHE19_07700"/>
<keyword evidence="1" id="KW-0728">SH3 domain</keyword>
<dbReference type="Proteomes" id="UP000198319">
    <property type="component" value="Unassembled WGS sequence"/>
</dbReference>
<dbReference type="Pfam" id="PF07653">
    <property type="entry name" value="SH3_2"/>
    <property type="match status" value="1"/>
</dbReference>
<dbReference type="InterPro" id="IPR036028">
    <property type="entry name" value="SH3-like_dom_sf"/>
</dbReference>
<keyword evidence="6" id="KW-1185">Reference proteome</keyword>
<evidence type="ECO:0000259" key="2">
    <source>
        <dbReference type="Pfam" id="PF07653"/>
    </source>
</evidence>
<dbReference type="AlphaFoldDB" id="A0A1S1J880"/>
<evidence type="ECO:0000313" key="5">
    <source>
        <dbReference type="Proteomes" id="UP000180252"/>
    </source>
</evidence>
<dbReference type="Proteomes" id="UP000180252">
    <property type="component" value="Unassembled WGS sequence"/>
</dbReference>
<reference evidence="4 6" key="3">
    <citation type="submission" date="2016-11" db="EMBL/GenBank/DDBJ databases">
        <title>Whole genomes of Flavobacteriaceae.</title>
        <authorList>
            <person name="Stine C."/>
            <person name="Li C."/>
            <person name="Tadesse D."/>
        </authorList>
    </citation>
    <scope>NUCLEOTIDE SEQUENCE [LARGE SCALE GENOMIC DNA]</scope>
    <source>
        <strain evidence="4 6">ATCC BAA-2541</strain>
    </source>
</reference>
<dbReference type="EMBL" id="MIKE01000022">
    <property type="protein sequence ID" value="OHT45709.1"/>
    <property type="molecule type" value="Genomic_DNA"/>
</dbReference>
<dbReference type="RefSeq" id="WP_017495362.1">
    <property type="nucleotide sequence ID" value="NZ_JASTTY010000004.1"/>
</dbReference>
<evidence type="ECO:0000256" key="1">
    <source>
        <dbReference type="ARBA" id="ARBA00022443"/>
    </source>
</evidence>